<protein>
    <recommendedName>
        <fullName evidence="9">Zn(2)-C6 fungal-type domain-containing protein</fullName>
    </recommendedName>
</protein>
<dbReference type="GO" id="GO:0000981">
    <property type="term" value="F:DNA-binding transcription factor activity, RNA polymerase II-specific"/>
    <property type="evidence" value="ECO:0007669"/>
    <property type="project" value="InterPro"/>
</dbReference>
<feature type="compositionally biased region" description="Polar residues" evidence="8">
    <location>
        <begin position="9"/>
        <end position="20"/>
    </location>
</feature>
<keyword evidence="4" id="KW-0805">Transcription regulation</keyword>
<comment type="subcellular location">
    <subcellularLocation>
        <location evidence="1">Nucleus</location>
    </subcellularLocation>
</comment>
<evidence type="ECO:0000256" key="1">
    <source>
        <dbReference type="ARBA" id="ARBA00004123"/>
    </source>
</evidence>
<dbReference type="Proteomes" id="UP000018087">
    <property type="component" value="Unassembled WGS sequence"/>
</dbReference>
<dbReference type="STRING" id="1391915.U7PTV4"/>
<sequence length="1011" mass="109431">MDNKEEDLSSSAGIPTPNSAGGQGNAARGKQRVAPDSEPAASTSSTATPLSQAQISKRRRGIGVVTPNACNECRKKRVKCDGRRPCGRCRVQRDVECVYELPVRQSKEDLRSEIEVLRRRQRSSDAVISALNRPGIWEDILSRLHSGETVESLSEYLDTGVPTTAASTATTNPNPNPNPNAAALQATSTTSTNTPSQFQRSLPSAAFLGGEAPTYVPFSPGMTQGGQSSGGSGGPGSSQSISEQQLPHPYQQHQRRSHHQQQQQQQHLQPPQHQQHQQFQQHHQQQSLHQHQQHQPNQSHLQQHHFEQLNQQHGSPWGGDPYSATSQAPSTQSDSRQDWNMPPESRVGLWVEGVGPDDQSGSGGGGGGGSGGMGDMSSGGIPRYRGVDQILAPDMPDLKLPTTTWTDISEDLNLVQHLLALYFCWEYPTFASLSKEHFLSDFQVGRPRYCSPILVNALLALGCRFSTQPNTRAVPDDPYTSGDHFFKECQRLFYLEENHHSLTTIQALGIMSIREASCGRDSESWYYAGQSIRLAIEMGLHQIRNDDGDEDEVAVKAATFWGAFALDHAWSLATGSLPQCSCFPLLPPKPAIIDGIEASHWIPYTDDGAPLQRSCQQPSNVRSVYKCFCELSELVHQSLYILHSPGRPLTSRDLLHIYTKYLNWYDSIPEVLRLGHNFTPAVLFAHMYYHFAILLLFRPLIKLRIIGSRILPKDVCLQAADAIQGLLRSYSQLYTLQRTPSFVPYFVLTSSIMHLAIGASTSAELPPGGDIAAAMANKAPTSLARRPKDSDDQSMHSVSGDGGSSNSSTGGGNGGGGGGGGSGGGGGGSGVGGGKGARHGGEDSNSGASNNSSPSPGRGTTKLDSRVVESINRGIADLTAMVPCHHFAEQALNILRYLAKKWNIDIHITPVTKSSSGRLIEDADSDRLLRPMTTRLNFFTPNIEDSDFNCTWGVLDAGVSKGFFTGGSAASASLAKAADNLDNPLFWPFPMQGRPVLPLGKKLEEAGFALL</sequence>
<feature type="compositionally biased region" description="Low complexity" evidence="8">
    <location>
        <begin position="34"/>
        <end position="53"/>
    </location>
</feature>
<evidence type="ECO:0000313" key="11">
    <source>
        <dbReference type="Proteomes" id="UP000018087"/>
    </source>
</evidence>
<dbReference type="SMART" id="SM00066">
    <property type="entry name" value="GAL4"/>
    <property type="match status" value="1"/>
</dbReference>
<dbReference type="AlphaFoldDB" id="U7PTV4"/>
<dbReference type="InterPro" id="IPR001138">
    <property type="entry name" value="Zn2Cys6_DnaBD"/>
</dbReference>
<evidence type="ECO:0000256" key="7">
    <source>
        <dbReference type="ARBA" id="ARBA00023242"/>
    </source>
</evidence>
<feature type="compositionally biased region" description="Low complexity" evidence="8">
    <location>
        <begin position="260"/>
        <end position="301"/>
    </location>
</feature>
<dbReference type="CDD" id="cd00067">
    <property type="entry name" value="GAL4"/>
    <property type="match status" value="1"/>
</dbReference>
<feature type="compositionally biased region" description="Gly residues" evidence="8">
    <location>
        <begin position="809"/>
        <end position="835"/>
    </location>
</feature>
<dbReference type="InterPro" id="IPR007219">
    <property type="entry name" value="XnlR_reg_dom"/>
</dbReference>
<evidence type="ECO:0000256" key="2">
    <source>
        <dbReference type="ARBA" id="ARBA00022723"/>
    </source>
</evidence>
<feature type="domain" description="Zn(2)-C6 fungal-type" evidence="9">
    <location>
        <begin position="69"/>
        <end position="99"/>
    </location>
</feature>
<dbReference type="EMBL" id="KI440846">
    <property type="protein sequence ID" value="ERS98194.1"/>
    <property type="molecule type" value="Genomic_DNA"/>
</dbReference>
<dbReference type="PANTHER" id="PTHR31313:SF4">
    <property type="entry name" value="CONIDIAL DEVELOPMENT PROTEIN FLUFFY"/>
    <property type="match status" value="1"/>
</dbReference>
<dbReference type="InterPro" id="IPR036864">
    <property type="entry name" value="Zn2-C6_fun-type_DNA-bd_sf"/>
</dbReference>
<gene>
    <name evidence="10" type="ORF">HMPREF1624_04976</name>
</gene>
<feature type="region of interest" description="Disordered" evidence="8">
    <location>
        <begin position="1"/>
        <end position="61"/>
    </location>
</feature>
<dbReference type="Pfam" id="PF00172">
    <property type="entry name" value="Zn_clus"/>
    <property type="match status" value="1"/>
</dbReference>
<evidence type="ECO:0000256" key="3">
    <source>
        <dbReference type="ARBA" id="ARBA00022833"/>
    </source>
</evidence>
<dbReference type="PANTHER" id="PTHR31313">
    <property type="entry name" value="TY1 ENHANCER ACTIVATOR"/>
    <property type="match status" value="1"/>
</dbReference>
<evidence type="ECO:0000256" key="8">
    <source>
        <dbReference type="SAM" id="MobiDB-lite"/>
    </source>
</evidence>
<dbReference type="PROSITE" id="PS00463">
    <property type="entry name" value="ZN2_CY6_FUNGAL_1"/>
    <property type="match status" value="1"/>
</dbReference>
<keyword evidence="2" id="KW-0479">Metal-binding</keyword>
<organism evidence="10 11">
    <name type="scientific">Sporothrix schenckii (strain ATCC 58251 / de Perez 2211183)</name>
    <name type="common">Rose-picker's disease fungus</name>
    <dbReference type="NCBI Taxonomy" id="1391915"/>
    <lineage>
        <taxon>Eukaryota</taxon>
        <taxon>Fungi</taxon>
        <taxon>Dikarya</taxon>
        <taxon>Ascomycota</taxon>
        <taxon>Pezizomycotina</taxon>
        <taxon>Sordariomycetes</taxon>
        <taxon>Sordariomycetidae</taxon>
        <taxon>Ophiostomatales</taxon>
        <taxon>Ophiostomataceae</taxon>
        <taxon>Sporothrix</taxon>
    </lineage>
</organism>
<dbReference type="Pfam" id="PF04082">
    <property type="entry name" value="Fungal_trans"/>
    <property type="match status" value="1"/>
</dbReference>
<dbReference type="GO" id="GO:0003677">
    <property type="term" value="F:DNA binding"/>
    <property type="evidence" value="ECO:0007669"/>
    <property type="project" value="UniProtKB-KW"/>
</dbReference>
<feature type="compositionally biased region" description="Low complexity" evidence="8">
    <location>
        <begin position="844"/>
        <end position="857"/>
    </location>
</feature>
<evidence type="ECO:0000256" key="5">
    <source>
        <dbReference type="ARBA" id="ARBA00023125"/>
    </source>
</evidence>
<evidence type="ECO:0000259" key="9">
    <source>
        <dbReference type="PROSITE" id="PS50048"/>
    </source>
</evidence>
<dbReference type="SUPFAM" id="SSF57701">
    <property type="entry name" value="Zn2/Cys6 DNA-binding domain"/>
    <property type="match status" value="1"/>
</dbReference>
<dbReference type="OrthoDB" id="2123952at2759"/>
<keyword evidence="5" id="KW-0238">DNA-binding</keyword>
<evidence type="ECO:0000256" key="6">
    <source>
        <dbReference type="ARBA" id="ARBA00023163"/>
    </source>
</evidence>
<keyword evidence="6" id="KW-0804">Transcription</keyword>
<feature type="compositionally biased region" description="Gly residues" evidence="8">
    <location>
        <begin position="361"/>
        <end position="374"/>
    </location>
</feature>
<accession>U7PTV4</accession>
<dbReference type="HOGENOM" id="CLU_007003_0_2_1"/>
<dbReference type="PROSITE" id="PS50048">
    <property type="entry name" value="ZN2_CY6_FUNGAL_2"/>
    <property type="match status" value="1"/>
</dbReference>
<feature type="region of interest" description="Disordered" evidence="8">
    <location>
        <begin position="777"/>
        <end position="864"/>
    </location>
</feature>
<dbReference type="CDD" id="cd12148">
    <property type="entry name" value="fungal_TF_MHR"/>
    <property type="match status" value="1"/>
</dbReference>
<evidence type="ECO:0000256" key="4">
    <source>
        <dbReference type="ARBA" id="ARBA00023015"/>
    </source>
</evidence>
<feature type="region of interest" description="Disordered" evidence="8">
    <location>
        <begin position="163"/>
        <end position="198"/>
    </location>
</feature>
<evidence type="ECO:0000313" key="10">
    <source>
        <dbReference type="EMBL" id="ERS98194.1"/>
    </source>
</evidence>
<dbReference type="GO" id="GO:0008270">
    <property type="term" value="F:zinc ion binding"/>
    <property type="evidence" value="ECO:0007669"/>
    <property type="project" value="InterPro"/>
</dbReference>
<dbReference type="InterPro" id="IPR051615">
    <property type="entry name" value="Transcr_Regulatory_Elem"/>
</dbReference>
<keyword evidence="7" id="KW-0539">Nucleus</keyword>
<keyword evidence="3" id="KW-0862">Zinc</keyword>
<feature type="region of interest" description="Disordered" evidence="8">
    <location>
        <begin position="213"/>
        <end position="384"/>
    </location>
</feature>
<keyword evidence="11" id="KW-1185">Reference proteome</keyword>
<dbReference type="GO" id="GO:0005634">
    <property type="term" value="C:nucleus"/>
    <property type="evidence" value="ECO:0007669"/>
    <property type="project" value="UniProtKB-SubCell"/>
</dbReference>
<dbReference type="Gene3D" id="4.10.240.10">
    <property type="entry name" value="Zn(2)-C6 fungal-type DNA-binding domain"/>
    <property type="match status" value="1"/>
</dbReference>
<dbReference type="GO" id="GO:0006351">
    <property type="term" value="P:DNA-templated transcription"/>
    <property type="evidence" value="ECO:0007669"/>
    <property type="project" value="InterPro"/>
</dbReference>
<name>U7PTV4_SPOS1</name>
<dbReference type="eggNOG" id="ENOG502QR1M">
    <property type="taxonomic scope" value="Eukaryota"/>
</dbReference>
<dbReference type="SMART" id="SM00906">
    <property type="entry name" value="Fungal_trans"/>
    <property type="match status" value="1"/>
</dbReference>
<proteinExistence type="predicted"/>
<reference evidence="11" key="1">
    <citation type="journal article" date="2014" name="Genome Announc.">
        <title>Genome sequence of the pathogenic fungus Sporothrix schenckii (ATCC 58251).</title>
        <authorList>
            <person name="Cuomo C.A."/>
            <person name="Rodriguez-Del Valle N."/>
            <person name="Perez-Sanchez L."/>
            <person name="Abouelleil A."/>
            <person name="Goldberg J."/>
            <person name="Young S."/>
            <person name="Zeng Q."/>
            <person name="Birren B.W."/>
        </authorList>
    </citation>
    <scope>NUCLEOTIDE SEQUENCE [LARGE SCALE GENOMIC DNA]</scope>
    <source>
        <strain evidence="11">ATCC 58251 / de Perez 2211183</strain>
    </source>
</reference>
<feature type="compositionally biased region" description="Polar residues" evidence="8">
    <location>
        <begin position="323"/>
        <end position="334"/>
    </location>
</feature>
<feature type="compositionally biased region" description="Gly residues" evidence="8">
    <location>
        <begin position="223"/>
        <end position="236"/>
    </location>
</feature>